<dbReference type="AlphaFoldDB" id="A0AB34H8L3"/>
<dbReference type="InterPro" id="IPR039034">
    <property type="entry name" value="INPP4"/>
</dbReference>
<feature type="compositionally biased region" description="Basic and acidic residues" evidence="3">
    <location>
        <begin position="10"/>
        <end position="25"/>
    </location>
</feature>
<feature type="compositionally biased region" description="Basic and acidic residues" evidence="3">
    <location>
        <begin position="36"/>
        <end position="51"/>
    </location>
</feature>
<name>A0AB34H8L3_ESCRO</name>
<feature type="region of interest" description="Disordered" evidence="3">
    <location>
        <begin position="374"/>
        <end position="411"/>
    </location>
</feature>
<gene>
    <name evidence="4" type="ORF">J1605_005577</name>
</gene>
<proteinExistence type="predicted"/>
<dbReference type="PANTHER" id="PTHR12187:SF4">
    <property type="entry name" value="INOSITOL POLYPHOSPHATE-4-PHOSPHATASE TYPE I A"/>
    <property type="match status" value="1"/>
</dbReference>
<evidence type="ECO:0000256" key="3">
    <source>
        <dbReference type="SAM" id="MobiDB-lite"/>
    </source>
</evidence>
<evidence type="ECO:0000313" key="4">
    <source>
        <dbReference type="EMBL" id="KAJ8787919.1"/>
    </source>
</evidence>
<protein>
    <recommendedName>
        <fullName evidence="6">Type I inositol 3,4-bisphosphate 4-phosphatase</fullName>
    </recommendedName>
</protein>
<comment type="caution">
    <text evidence="4">The sequence shown here is derived from an EMBL/GenBank/DDBJ whole genome shotgun (WGS) entry which is preliminary data.</text>
</comment>
<evidence type="ECO:0000256" key="2">
    <source>
        <dbReference type="ARBA" id="ARBA00023098"/>
    </source>
</evidence>
<sequence>MRVADALGSSDREVEEPREGLRLAEGDGDEPVLRLTGERKASEGRRQRTPMERGSGGDGEARAERFEDGDAKARQPQEDPQGSRRRLSAGQSLRPQGGSQGRGGAAIPIDGENPLEAVLIRFSTSSSCQSIIYIPQDIVRAKEIIAQINTLKTQVSYYAERLSRAAKDRSATGLERTLAILADKTRQLVTVCDCKLLATSIHGLKAARPDYIASKASPTSTEEEQVMLRNDQDTLTARWSGRNSRSSLQVDWHEEEWVSLPPPPVARLPSRLGKCEASLPHGGRAQPGPGLLGLRWPSALPGPRPSGDVGAEVLGSWEKVWLNVDKSLECIIQRADKLLQRERLRGEGCDHGLPGAGSCAGRKGNRGSQAYWIRPEDPLCDTPPSPRPPAACRPHPTTHGSPPPEESSPGEWSEALYPLLTTLTDCVAMMSDKAKKAMVFLLMQDSAPTIATFLGLQYRRDVVFCQTLTALICGFIIKLRNCLHDDGFLRQLYTIGLLAQFESLLSTYGEELAMLEDMSLGIMDLRNVTFKVTQATSNASTDMLPVITGNRPDPPLALRFRDGFNVRIPLPGPLFDALPREIQSGMLLRVQPVLFNVGINEQQTLAERCVPGHLFTVALEESDISQLTVSPCDLRRFGDTSLQEVINVESLVRLNSYFEQFKEVLPEDCKYFFTTAGLHPLSFVPCGVWGLLSDLPGAAADPPLLPALSPVWSAALVPEVTVQDMNERAEDRPWGGLAWRRGQVGAAPRGPAGV</sequence>
<reference evidence="4 5" key="1">
    <citation type="submission" date="2022-11" db="EMBL/GenBank/DDBJ databases">
        <title>Whole genome sequence of Eschrichtius robustus ER-17-0199.</title>
        <authorList>
            <person name="Bruniche-Olsen A."/>
            <person name="Black A.N."/>
            <person name="Fields C.J."/>
            <person name="Walden K."/>
            <person name="Dewoody J.A."/>
        </authorList>
    </citation>
    <scope>NUCLEOTIDE SEQUENCE [LARGE SCALE GENOMIC DNA]</scope>
    <source>
        <strain evidence="4">ER-17-0199</strain>
        <tissue evidence="4">Blubber</tissue>
    </source>
</reference>
<feature type="compositionally biased region" description="Pro residues" evidence="3">
    <location>
        <begin position="381"/>
        <end position="391"/>
    </location>
</feature>
<keyword evidence="1" id="KW-0378">Hydrolase</keyword>
<feature type="compositionally biased region" description="Basic and acidic residues" evidence="3">
    <location>
        <begin position="59"/>
        <end position="77"/>
    </location>
</feature>
<evidence type="ECO:0000256" key="1">
    <source>
        <dbReference type="ARBA" id="ARBA00022801"/>
    </source>
</evidence>
<dbReference type="PANTHER" id="PTHR12187">
    <property type="entry name" value="AGAP000124-PA"/>
    <property type="match status" value="1"/>
</dbReference>
<dbReference type="GO" id="GO:0005737">
    <property type="term" value="C:cytoplasm"/>
    <property type="evidence" value="ECO:0007669"/>
    <property type="project" value="TreeGrafter"/>
</dbReference>
<keyword evidence="2" id="KW-0443">Lipid metabolism</keyword>
<dbReference type="GO" id="GO:0016316">
    <property type="term" value="F:phosphatidylinositol-3,4-bisphosphate 4-phosphatase activity"/>
    <property type="evidence" value="ECO:0007669"/>
    <property type="project" value="InterPro"/>
</dbReference>
<keyword evidence="5" id="KW-1185">Reference proteome</keyword>
<organism evidence="4 5">
    <name type="scientific">Eschrichtius robustus</name>
    <name type="common">California gray whale</name>
    <name type="synonym">Eschrichtius gibbosus</name>
    <dbReference type="NCBI Taxonomy" id="9764"/>
    <lineage>
        <taxon>Eukaryota</taxon>
        <taxon>Metazoa</taxon>
        <taxon>Chordata</taxon>
        <taxon>Craniata</taxon>
        <taxon>Vertebrata</taxon>
        <taxon>Euteleostomi</taxon>
        <taxon>Mammalia</taxon>
        <taxon>Eutheria</taxon>
        <taxon>Laurasiatheria</taxon>
        <taxon>Artiodactyla</taxon>
        <taxon>Whippomorpha</taxon>
        <taxon>Cetacea</taxon>
        <taxon>Mysticeti</taxon>
        <taxon>Eschrichtiidae</taxon>
        <taxon>Eschrichtius</taxon>
    </lineage>
</organism>
<feature type="region of interest" description="Disordered" evidence="3">
    <location>
        <begin position="1"/>
        <end position="108"/>
    </location>
</feature>
<evidence type="ECO:0008006" key="6">
    <source>
        <dbReference type="Google" id="ProtNLM"/>
    </source>
</evidence>
<evidence type="ECO:0000313" key="5">
    <source>
        <dbReference type="Proteomes" id="UP001159641"/>
    </source>
</evidence>
<dbReference type="Proteomes" id="UP001159641">
    <property type="component" value="Unassembled WGS sequence"/>
</dbReference>
<dbReference type="EMBL" id="JAIQCJ010001688">
    <property type="protein sequence ID" value="KAJ8787919.1"/>
    <property type="molecule type" value="Genomic_DNA"/>
</dbReference>
<accession>A0AB34H8L3</accession>